<reference evidence="1 2" key="1">
    <citation type="submission" date="2015-10" db="EMBL/GenBank/DDBJ databases">
        <title>Draft genome sequence of Streptomyces canus DSM 40017, type strain for the species Streptomyces canus.</title>
        <authorList>
            <person name="Ruckert C."/>
            <person name="Winkler A."/>
            <person name="Kalinowski J."/>
            <person name="Kampfer P."/>
            <person name="Glaeser S."/>
        </authorList>
    </citation>
    <scope>NUCLEOTIDE SEQUENCE [LARGE SCALE GENOMIC DNA]</scope>
    <source>
        <strain evidence="1 2">DSM 40017</strain>
    </source>
</reference>
<sequence length="938" mass="100393">MPEDLQFAPYLQSPVGGAIRSTVPNGPALLDPGLTLTGPGGEIPVRPPGDALRMLGPEGVIGIDTRHVLRVDPPPGILDAEPNYLACVEFDAPELPWLFTPARPADGMLRPWLVLVAIETAGHPLQGGGPLPFVDVDAAALPPLDQSWQWAHVQRPAGQSGPLISRLLCPLHLRSDTDYTACVVPTFQGGVAAGLSGGLTEVDQHGDAWRRDQGGVRLPVYYSWQFHTGAPGDFEQLATAIVPLSAEERGPLSGRTVDITDPWLHGPPLASIDPPGTRQTITVQGVLQLVDSPAEQAVTALADFASRVAGHISRGTEDAVAPPLYGGRPVVRDDVEDGESGWLAELNLNPETRIAASLGAGWVRENQEWLMARAWDQVGDIREANRLRSRTAFCTAVADSVYRRSVQTLSPDETLGLAAPVGDRVRTGSELPLRTEVAVSPAPNELVAPALRRLLRRRGPVARRAGLDGESYVRRTLSGELLPPLPTAMVTRPVEAGQLAGEDTVELNAKVGTALRATATARGARTLRLLSAMAPSAWANGFDTQAGALTALVARPAEGGTPAEGTTGPADALRMFQTLSGLELSDLTGDLSPAFAEQSPDAVMTVEEPDTALSSDASMADDPGAHILQFGVPVDAPGMRERLSQAFDPGPLLAARLDSTVTFLSEEALAVPASPGDPVMTAPDFPAPMALALKDTARDWFLPGSGTIPDDRAVLLQANAPFIASFMVGVNDEMNGEMRWREYPTDLRGSPFTHFWPRPDGEPDVPPVHSWDPDGALSVQLTLGAGELDVLLIRGRLVRRYPQMVVAAVPAQSVGAADLGQSSWEHPKMLLTLDERTCAYAFVLPGDIHDWWFVLAENSYRMRFGFDNPVDPAPPYRHWSDLSWQVPEGGFADLSAMPAVPEQEPRPGRWNAATVAMVSLQRPFRVVMSARKLIGDPQ</sequence>
<protein>
    <submittedName>
        <fullName evidence="1">Uncharacterized protein</fullName>
    </submittedName>
</protein>
<accession>A0A117QWJ4</accession>
<dbReference type="Proteomes" id="UP000053669">
    <property type="component" value="Unassembled WGS sequence"/>
</dbReference>
<dbReference type="STRING" id="58343.AQJ46_43330"/>
<gene>
    <name evidence="1" type="ORF">AQJ46_43330</name>
</gene>
<evidence type="ECO:0000313" key="1">
    <source>
        <dbReference type="EMBL" id="KUN58246.1"/>
    </source>
</evidence>
<evidence type="ECO:0000313" key="2">
    <source>
        <dbReference type="Proteomes" id="UP000053669"/>
    </source>
</evidence>
<comment type="caution">
    <text evidence="1">The sequence shown here is derived from an EMBL/GenBank/DDBJ whole genome shotgun (WGS) entry which is preliminary data.</text>
</comment>
<dbReference type="RefSeq" id="WP_059210861.1">
    <property type="nucleotide sequence ID" value="NZ_KQ948676.1"/>
</dbReference>
<dbReference type="AlphaFoldDB" id="A0A117QWJ4"/>
<name>A0A117QWJ4_9ACTN</name>
<proteinExistence type="predicted"/>
<dbReference type="EMBL" id="LMWU01000062">
    <property type="protein sequence ID" value="KUN58246.1"/>
    <property type="molecule type" value="Genomic_DNA"/>
</dbReference>
<organism evidence="1 2">
    <name type="scientific">Streptomyces canus</name>
    <dbReference type="NCBI Taxonomy" id="58343"/>
    <lineage>
        <taxon>Bacteria</taxon>
        <taxon>Bacillati</taxon>
        <taxon>Actinomycetota</taxon>
        <taxon>Actinomycetes</taxon>
        <taxon>Kitasatosporales</taxon>
        <taxon>Streptomycetaceae</taxon>
        <taxon>Streptomyces</taxon>
        <taxon>Streptomyces aurantiacus group</taxon>
    </lineage>
</organism>